<dbReference type="SUPFAM" id="SSF48371">
    <property type="entry name" value="ARM repeat"/>
    <property type="match status" value="1"/>
</dbReference>
<sequence length="741" mass="84340">MFLKKIKSTLTFALAISALAATGQEIEKPNISSKTSFAIVVDRKTYDAAKDEIAAYKKLVEKDGLGTYIIYANWESPDKIREILKDLYQNKKSPLEGTVLIGDIPIPMLRDAQFMTSALKINQNIRWDKSSVPSDRFYDDFDLQFDYLKQDTAASRKLLHYYSLKAESPQYLEMDIYSARIKPPVAAGEDKIQKIKDYLKRLVALRGKEYPLDDMIASYGHGYNSNAVNSITGEALALKAQMPQLFKPGGSVKFLNFRNADFMKFNLLSELKRNDIDFAYMTGHGTATLQLLNGYPYVSSPQPSMENVGRYLRSKVRNAKEDGRDVQKTIDGFKTSLGVSDKWFADAFDPKSIEADSIYNINLDVQMDDLKDAGIKSKVVYLNSCLTGSFQLDNYIAGYYPFSNNENIAAIANSVGVLQDLWPTEMMGLLTNGYRIGNWLKHIAYLETHIHGDPTFHYASSKAKELNEAATLNKSASYWKKVLQENDADLQSLALNKLTNILPEKEVSPLLKEYYFNSAFEPTRMQAFQLLRRFENKEYQEVLHAAKGDSYEYIRRRAIYDLTDYGSDDFSKDLIEFYINDPHSERIAYRARWALQFMNPDLAKQHVNELIRNNPAIAGREELANKLDKDLDYYKSKSEELLKALQNPELSEKEKLSEIKSLRLYRHHRVVPAVIDLAKDNKNSENVRTNALEALGWFTLSYQREAIVEGCESIIASDAPAAVKNEALKTKNRIHAASHKI</sequence>
<dbReference type="PROSITE" id="PS50077">
    <property type="entry name" value="HEAT_REPEAT"/>
    <property type="match status" value="1"/>
</dbReference>
<dbReference type="AlphaFoldDB" id="A0A5Q0Q8I8"/>
<evidence type="ECO:0008006" key="4">
    <source>
        <dbReference type="Google" id="ProtNLM"/>
    </source>
</evidence>
<feature type="signal peptide" evidence="1">
    <location>
        <begin position="1"/>
        <end position="20"/>
    </location>
</feature>
<feature type="chain" id="PRO_5025049841" description="HEAT repeat domain-containing protein" evidence="1">
    <location>
        <begin position="21"/>
        <end position="741"/>
    </location>
</feature>
<dbReference type="KEGG" id="sphe:GFH32_08075"/>
<name>A0A5Q0Q8I8_9SPHI</name>
<dbReference type="Proteomes" id="UP000326921">
    <property type="component" value="Chromosome"/>
</dbReference>
<evidence type="ECO:0000313" key="2">
    <source>
        <dbReference type="EMBL" id="QGA26285.1"/>
    </source>
</evidence>
<evidence type="ECO:0000256" key="1">
    <source>
        <dbReference type="SAM" id="SignalP"/>
    </source>
</evidence>
<protein>
    <recommendedName>
        <fullName evidence="4">HEAT repeat domain-containing protein</fullName>
    </recommendedName>
</protein>
<dbReference type="Gene3D" id="1.25.10.10">
    <property type="entry name" value="Leucine-rich Repeat Variant"/>
    <property type="match status" value="1"/>
</dbReference>
<organism evidence="2 3">
    <name type="scientific">Sphingobacterium zhuxiongii</name>
    <dbReference type="NCBI Taxonomy" id="2662364"/>
    <lineage>
        <taxon>Bacteria</taxon>
        <taxon>Pseudomonadati</taxon>
        <taxon>Bacteroidota</taxon>
        <taxon>Sphingobacteriia</taxon>
        <taxon>Sphingobacteriales</taxon>
        <taxon>Sphingobacteriaceae</taxon>
        <taxon>Sphingobacterium</taxon>
    </lineage>
</organism>
<dbReference type="Gene3D" id="3.40.50.10390">
    <property type="entry name" value="Gingipain r, domain 1"/>
    <property type="match status" value="1"/>
</dbReference>
<keyword evidence="3" id="KW-1185">Reference proteome</keyword>
<reference evidence="2 3" key="1">
    <citation type="submission" date="2019-10" db="EMBL/GenBank/DDBJ databases">
        <authorList>
            <person name="Dong K."/>
        </authorList>
    </citation>
    <scope>NUCLEOTIDE SEQUENCE [LARGE SCALE GENOMIC DNA]</scope>
    <source>
        <strain evidence="3">dk4302</strain>
    </source>
</reference>
<proteinExistence type="predicted"/>
<dbReference type="InterPro" id="IPR029031">
    <property type="entry name" value="Gingipain_N_sf"/>
</dbReference>
<dbReference type="InterPro" id="IPR011989">
    <property type="entry name" value="ARM-like"/>
</dbReference>
<evidence type="ECO:0000313" key="3">
    <source>
        <dbReference type="Proteomes" id="UP000326921"/>
    </source>
</evidence>
<dbReference type="InterPro" id="IPR021133">
    <property type="entry name" value="HEAT_type_2"/>
</dbReference>
<keyword evidence="1" id="KW-0732">Signal</keyword>
<dbReference type="InterPro" id="IPR016024">
    <property type="entry name" value="ARM-type_fold"/>
</dbReference>
<gene>
    <name evidence="2" type="ORF">GFH32_08075</name>
</gene>
<dbReference type="EMBL" id="CP045652">
    <property type="protein sequence ID" value="QGA26285.1"/>
    <property type="molecule type" value="Genomic_DNA"/>
</dbReference>
<accession>A0A5Q0Q8I8</accession>
<dbReference type="RefSeq" id="WP_153510986.1">
    <property type="nucleotide sequence ID" value="NZ_CP045652.1"/>
</dbReference>